<gene>
    <name evidence="2" type="ORF">GOB84_01375</name>
</gene>
<name>A0ABX0K890_9PROT</name>
<dbReference type="Pfam" id="PF00535">
    <property type="entry name" value="Glycos_transf_2"/>
    <property type="match status" value="1"/>
</dbReference>
<evidence type="ECO:0000313" key="2">
    <source>
        <dbReference type="EMBL" id="NHO31226.1"/>
    </source>
</evidence>
<dbReference type="SUPFAM" id="SSF53448">
    <property type="entry name" value="Nucleotide-diphospho-sugar transferases"/>
    <property type="match status" value="1"/>
</dbReference>
<dbReference type="PANTHER" id="PTHR43685">
    <property type="entry name" value="GLYCOSYLTRANSFERASE"/>
    <property type="match status" value="1"/>
</dbReference>
<dbReference type="Proteomes" id="UP000615326">
    <property type="component" value="Unassembled WGS sequence"/>
</dbReference>
<proteinExistence type="predicted"/>
<dbReference type="InterPro" id="IPR050834">
    <property type="entry name" value="Glycosyltransf_2"/>
</dbReference>
<organism evidence="2 3">
    <name type="scientific">Acetobacter fallax</name>
    <dbReference type="NCBI Taxonomy" id="1737473"/>
    <lineage>
        <taxon>Bacteria</taxon>
        <taxon>Pseudomonadati</taxon>
        <taxon>Pseudomonadota</taxon>
        <taxon>Alphaproteobacteria</taxon>
        <taxon>Acetobacterales</taxon>
        <taxon>Acetobacteraceae</taxon>
        <taxon>Acetobacter</taxon>
    </lineage>
</organism>
<dbReference type="InterPro" id="IPR029044">
    <property type="entry name" value="Nucleotide-diphossugar_trans"/>
</dbReference>
<dbReference type="Gene3D" id="3.90.550.10">
    <property type="entry name" value="Spore Coat Polysaccharide Biosynthesis Protein SpsA, Chain A"/>
    <property type="match status" value="1"/>
</dbReference>
<sequence>MTTHPSFSLITSTLGRQDILGRLLASLEKQSFRDFEIIVVDQNPEGYLDDVIARYTGSLRLTHLRSPKGLSVGRNAGLKVATGDIIAFPDDDCWYGPETLAEVTELFRNYSGYDMLVGRTTDAEGRNSIVPSLPRDCDIDRINVIDAANSNTIFMRRVAEAGTGLFDERLGTGGTSIFQSAEDRDYIARALEGGFRVRFVRDLVIFHEQIVTDDARHLARVRKYSLGDGAYYRKHGYGIGRIFLMIAKALGGIPFRLLRRQSPELKAKFTYSIFLLSGYLRWNDRNLKV</sequence>
<reference evidence="2 3" key="1">
    <citation type="journal article" date="2020" name="Int. J. Syst. Evol. Microbiol.">
        <title>Novel acetic acid bacteria from cider fermentations: Acetobacter conturbans sp. nov. and Acetobacter fallax sp. nov.</title>
        <authorList>
            <person name="Sombolestani A.S."/>
            <person name="Cleenwerck I."/>
            <person name="Cnockaert M."/>
            <person name="Borremans W."/>
            <person name="Wieme A.D."/>
            <person name="De Vuyst L."/>
            <person name="Vandamme P."/>
        </authorList>
    </citation>
    <scope>NUCLEOTIDE SEQUENCE [LARGE SCALE GENOMIC DNA]</scope>
    <source>
        <strain evidence="2 3">LMG 1637</strain>
    </source>
</reference>
<comment type="caution">
    <text evidence="2">The sequence shown here is derived from an EMBL/GenBank/DDBJ whole genome shotgun (WGS) entry which is preliminary data.</text>
</comment>
<dbReference type="CDD" id="cd00761">
    <property type="entry name" value="Glyco_tranf_GTA_type"/>
    <property type="match status" value="1"/>
</dbReference>
<evidence type="ECO:0000259" key="1">
    <source>
        <dbReference type="Pfam" id="PF00535"/>
    </source>
</evidence>
<dbReference type="InterPro" id="IPR001173">
    <property type="entry name" value="Glyco_trans_2-like"/>
</dbReference>
<keyword evidence="3" id="KW-1185">Reference proteome</keyword>
<accession>A0ABX0K890</accession>
<feature type="domain" description="Glycosyltransferase 2-like" evidence="1">
    <location>
        <begin position="8"/>
        <end position="112"/>
    </location>
</feature>
<dbReference type="EMBL" id="WOSW01000001">
    <property type="protein sequence ID" value="NHO31226.1"/>
    <property type="molecule type" value="Genomic_DNA"/>
</dbReference>
<dbReference type="RefSeq" id="WP_173575802.1">
    <property type="nucleotide sequence ID" value="NZ_WOSW01000001.1"/>
</dbReference>
<protein>
    <submittedName>
        <fullName evidence="2">Glycosyltransferase</fullName>
    </submittedName>
</protein>
<dbReference type="PANTHER" id="PTHR43685:SF2">
    <property type="entry name" value="GLYCOSYLTRANSFERASE 2-LIKE DOMAIN-CONTAINING PROTEIN"/>
    <property type="match status" value="1"/>
</dbReference>
<evidence type="ECO:0000313" key="3">
    <source>
        <dbReference type="Proteomes" id="UP000615326"/>
    </source>
</evidence>